<dbReference type="RefSeq" id="WP_377387874.1">
    <property type="nucleotide sequence ID" value="NZ_JBHSAN010000009.1"/>
</dbReference>
<dbReference type="EMBL" id="JBHUOF010000018">
    <property type="protein sequence ID" value="MFD2800487.1"/>
    <property type="molecule type" value="Genomic_DNA"/>
</dbReference>
<evidence type="ECO:0000313" key="2">
    <source>
        <dbReference type="EMBL" id="MFD2800487.1"/>
    </source>
</evidence>
<comment type="caution">
    <text evidence="2">The sequence shown here is derived from an EMBL/GenBank/DDBJ whole genome shotgun (WGS) entry which is preliminary data.</text>
</comment>
<evidence type="ECO:0000313" key="3">
    <source>
        <dbReference type="Proteomes" id="UP001597478"/>
    </source>
</evidence>
<dbReference type="Proteomes" id="UP001597478">
    <property type="component" value="Unassembled WGS sequence"/>
</dbReference>
<name>A0ABW5W978_9PSEU</name>
<keyword evidence="3" id="KW-1185">Reference proteome</keyword>
<gene>
    <name evidence="2" type="ORF">ACFS2C_13885</name>
</gene>
<accession>A0ABW5W978</accession>
<sequence length="84" mass="9857">MTTDGENGPRPKRAAGSAQTYEPIHTVMNTETSRMLLHEELARARIRELREATHGQRELRRARAARRWNRVAHWAAKRSRHYAR</sequence>
<feature type="region of interest" description="Disordered" evidence="1">
    <location>
        <begin position="1"/>
        <end position="23"/>
    </location>
</feature>
<proteinExistence type="predicted"/>
<organism evidence="2 3">
    <name type="scientific">Prauserella oleivorans</name>
    <dbReference type="NCBI Taxonomy" id="1478153"/>
    <lineage>
        <taxon>Bacteria</taxon>
        <taxon>Bacillati</taxon>
        <taxon>Actinomycetota</taxon>
        <taxon>Actinomycetes</taxon>
        <taxon>Pseudonocardiales</taxon>
        <taxon>Pseudonocardiaceae</taxon>
        <taxon>Prauserella</taxon>
    </lineage>
</organism>
<protein>
    <submittedName>
        <fullName evidence="2">Uncharacterized protein</fullName>
    </submittedName>
</protein>
<evidence type="ECO:0000256" key="1">
    <source>
        <dbReference type="SAM" id="MobiDB-lite"/>
    </source>
</evidence>
<reference evidence="3" key="1">
    <citation type="journal article" date="2019" name="Int. J. Syst. Evol. Microbiol.">
        <title>The Global Catalogue of Microorganisms (GCM) 10K type strain sequencing project: providing services to taxonomists for standard genome sequencing and annotation.</title>
        <authorList>
            <consortium name="The Broad Institute Genomics Platform"/>
            <consortium name="The Broad Institute Genome Sequencing Center for Infectious Disease"/>
            <person name="Wu L."/>
            <person name="Ma J."/>
        </authorList>
    </citation>
    <scope>NUCLEOTIDE SEQUENCE [LARGE SCALE GENOMIC DNA]</scope>
    <source>
        <strain evidence="3">IBRC-M 10906</strain>
    </source>
</reference>